<keyword evidence="1" id="KW-0862">Zinc</keyword>
<dbReference type="SUPFAM" id="SSF57716">
    <property type="entry name" value="Glucocorticoid receptor-like (DNA-binding domain)"/>
    <property type="match status" value="1"/>
</dbReference>
<feature type="compositionally biased region" description="Basic and acidic residues" evidence="2">
    <location>
        <begin position="324"/>
        <end position="343"/>
    </location>
</feature>
<dbReference type="Pfam" id="PF07776">
    <property type="entry name" value="zf-AD"/>
    <property type="match status" value="1"/>
</dbReference>
<organism evidence="5">
    <name type="scientific">Drosophila grimshawi</name>
    <name type="common">Hawaiian fruit fly</name>
    <name type="synonym">Idiomyia grimshawi</name>
    <dbReference type="NCBI Taxonomy" id="7222"/>
    <lineage>
        <taxon>Eukaryota</taxon>
        <taxon>Metazoa</taxon>
        <taxon>Ecdysozoa</taxon>
        <taxon>Arthropoda</taxon>
        <taxon>Hexapoda</taxon>
        <taxon>Insecta</taxon>
        <taxon>Pterygota</taxon>
        <taxon>Neoptera</taxon>
        <taxon>Endopterygota</taxon>
        <taxon>Diptera</taxon>
        <taxon>Brachycera</taxon>
        <taxon>Muscomorpha</taxon>
        <taxon>Ephydroidea</taxon>
        <taxon>Drosophilidae</taxon>
        <taxon>Drosophila</taxon>
        <taxon>Hawaiian Drosophila</taxon>
    </lineage>
</organism>
<feature type="region of interest" description="Disordered" evidence="2">
    <location>
        <begin position="321"/>
        <end position="367"/>
    </location>
</feature>
<feature type="compositionally biased region" description="Basic and acidic residues" evidence="2">
    <location>
        <begin position="358"/>
        <end position="367"/>
    </location>
</feature>
<dbReference type="eggNOG" id="ENOG502TM30">
    <property type="taxonomic scope" value="Eukaryota"/>
</dbReference>
<dbReference type="AlphaFoldDB" id="B4JDT0"/>
<reference evidence="4 5" key="1">
    <citation type="journal article" date="2007" name="Nature">
        <title>Evolution of genes and genomes on the Drosophila phylogeny.</title>
        <authorList>
            <consortium name="Drosophila 12 Genomes Consortium"/>
            <person name="Clark A.G."/>
            <person name="Eisen M.B."/>
            <person name="Smith D.R."/>
            <person name="Bergman C.M."/>
            <person name="Oliver B."/>
            <person name="Markow T.A."/>
            <person name="Kaufman T.C."/>
            <person name="Kellis M."/>
            <person name="Gelbart W."/>
            <person name="Iyer V.N."/>
            <person name="Pollard D.A."/>
            <person name="Sackton T.B."/>
            <person name="Larracuente A.M."/>
            <person name="Singh N.D."/>
            <person name="Abad J.P."/>
            <person name="Abt D.N."/>
            <person name="Adryan B."/>
            <person name="Aguade M."/>
            <person name="Akashi H."/>
            <person name="Anderson W.W."/>
            <person name="Aquadro C.F."/>
            <person name="Ardell D.H."/>
            <person name="Arguello R."/>
            <person name="Artieri C.G."/>
            <person name="Barbash D.A."/>
            <person name="Barker D."/>
            <person name="Barsanti P."/>
            <person name="Batterham P."/>
            <person name="Batzoglou S."/>
            <person name="Begun D."/>
            <person name="Bhutkar A."/>
            <person name="Blanco E."/>
            <person name="Bosak S.A."/>
            <person name="Bradley R.K."/>
            <person name="Brand A.D."/>
            <person name="Brent M.R."/>
            <person name="Brooks A.N."/>
            <person name="Brown R.H."/>
            <person name="Butlin R.K."/>
            <person name="Caggese C."/>
            <person name="Calvi B.R."/>
            <person name="Bernardo de Carvalho A."/>
            <person name="Caspi A."/>
            <person name="Castrezana S."/>
            <person name="Celniker S.E."/>
            <person name="Chang J.L."/>
            <person name="Chapple C."/>
            <person name="Chatterji S."/>
            <person name="Chinwalla A."/>
            <person name="Civetta A."/>
            <person name="Clifton S.W."/>
            <person name="Comeron J.M."/>
            <person name="Costello J.C."/>
            <person name="Coyne J.A."/>
            <person name="Daub J."/>
            <person name="David R.G."/>
            <person name="Delcher A.L."/>
            <person name="Delehaunty K."/>
            <person name="Do C.B."/>
            <person name="Ebling H."/>
            <person name="Edwards K."/>
            <person name="Eickbush T."/>
            <person name="Evans J.D."/>
            <person name="Filipski A."/>
            <person name="Findeiss S."/>
            <person name="Freyhult E."/>
            <person name="Fulton L."/>
            <person name="Fulton R."/>
            <person name="Garcia A.C."/>
            <person name="Gardiner A."/>
            <person name="Garfield D.A."/>
            <person name="Garvin B.E."/>
            <person name="Gibson G."/>
            <person name="Gilbert D."/>
            <person name="Gnerre S."/>
            <person name="Godfrey J."/>
            <person name="Good R."/>
            <person name="Gotea V."/>
            <person name="Gravely B."/>
            <person name="Greenberg A.J."/>
            <person name="Griffiths-Jones S."/>
            <person name="Gross S."/>
            <person name="Guigo R."/>
            <person name="Gustafson E.A."/>
            <person name="Haerty W."/>
            <person name="Hahn M.W."/>
            <person name="Halligan D.L."/>
            <person name="Halpern A.L."/>
            <person name="Halter G.M."/>
            <person name="Han M.V."/>
            <person name="Heger A."/>
            <person name="Hillier L."/>
            <person name="Hinrichs A.S."/>
            <person name="Holmes I."/>
            <person name="Hoskins R.A."/>
            <person name="Hubisz M.J."/>
            <person name="Hultmark D."/>
            <person name="Huntley M.A."/>
            <person name="Jaffe D.B."/>
            <person name="Jagadeeshan S."/>
            <person name="Jeck W.R."/>
            <person name="Johnson J."/>
            <person name="Jones C.D."/>
            <person name="Jordan W.C."/>
            <person name="Karpen G.H."/>
            <person name="Kataoka E."/>
            <person name="Keightley P.D."/>
            <person name="Kheradpour P."/>
            <person name="Kirkness E.F."/>
            <person name="Koerich L.B."/>
            <person name="Kristiansen K."/>
            <person name="Kudrna D."/>
            <person name="Kulathinal R.J."/>
            <person name="Kumar S."/>
            <person name="Kwok R."/>
            <person name="Lander E."/>
            <person name="Langley C.H."/>
            <person name="Lapoint R."/>
            <person name="Lazzaro B.P."/>
            <person name="Lee S.J."/>
            <person name="Levesque L."/>
            <person name="Li R."/>
            <person name="Lin C.F."/>
            <person name="Lin M.F."/>
            <person name="Lindblad-Toh K."/>
            <person name="Llopart A."/>
            <person name="Long M."/>
            <person name="Low L."/>
            <person name="Lozovsky E."/>
            <person name="Lu J."/>
            <person name="Luo M."/>
            <person name="Machado C.A."/>
            <person name="Makalowski W."/>
            <person name="Marzo M."/>
            <person name="Matsuda M."/>
            <person name="Matzkin L."/>
            <person name="McAllister B."/>
            <person name="McBride C.S."/>
            <person name="McKernan B."/>
            <person name="McKernan K."/>
            <person name="Mendez-Lago M."/>
            <person name="Minx P."/>
            <person name="Mollenhauer M.U."/>
            <person name="Montooth K."/>
            <person name="Mount S.M."/>
            <person name="Mu X."/>
            <person name="Myers E."/>
            <person name="Negre B."/>
            <person name="Newfeld S."/>
            <person name="Nielsen R."/>
            <person name="Noor M.A."/>
            <person name="O'Grady P."/>
            <person name="Pachter L."/>
            <person name="Papaceit M."/>
            <person name="Parisi M.J."/>
            <person name="Parisi M."/>
            <person name="Parts L."/>
            <person name="Pedersen J.S."/>
            <person name="Pesole G."/>
            <person name="Phillippy A.M."/>
            <person name="Ponting C.P."/>
            <person name="Pop M."/>
            <person name="Porcelli D."/>
            <person name="Powell J.R."/>
            <person name="Prohaska S."/>
            <person name="Pruitt K."/>
            <person name="Puig M."/>
            <person name="Quesneville H."/>
            <person name="Ram K.R."/>
            <person name="Rand D."/>
            <person name="Rasmussen M.D."/>
            <person name="Reed L.K."/>
            <person name="Reenan R."/>
            <person name="Reily A."/>
            <person name="Remington K.A."/>
            <person name="Rieger T.T."/>
            <person name="Ritchie M.G."/>
            <person name="Robin C."/>
            <person name="Rogers Y.H."/>
            <person name="Rohde C."/>
            <person name="Rozas J."/>
            <person name="Rubenfield M.J."/>
            <person name="Ruiz A."/>
            <person name="Russo S."/>
            <person name="Salzberg S.L."/>
            <person name="Sanchez-Gracia A."/>
            <person name="Saranga D.J."/>
            <person name="Sato H."/>
            <person name="Schaeffer S.W."/>
            <person name="Schatz M.C."/>
            <person name="Schlenke T."/>
            <person name="Schwartz R."/>
            <person name="Segarra C."/>
            <person name="Singh R.S."/>
            <person name="Sirot L."/>
            <person name="Sirota M."/>
            <person name="Sisneros N.B."/>
            <person name="Smith C.D."/>
            <person name="Smith T.F."/>
            <person name="Spieth J."/>
            <person name="Stage D.E."/>
            <person name="Stark A."/>
            <person name="Stephan W."/>
            <person name="Strausberg R.L."/>
            <person name="Strempel S."/>
            <person name="Sturgill D."/>
            <person name="Sutton G."/>
            <person name="Sutton G.G."/>
            <person name="Tao W."/>
            <person name="Teichmann S."/>
            <person name="Tobari Y.N."/>
            <person name="Tomimura Y."/>
            <person name="Tsolas J.M."/>
            <person name="Valente V.L."/>
            <person name="Venter E."/>
            <person name="Venter J.C."/>
            <person name="Vicario S."/>
            <person name="Vieira F.G."/>
            <person name="Vilella A.J."/>
            <person name="Villasante A."/>
            <person name="Walenz B."/>
            <person name="Wang J."/>
            <person name="Wasserman M."/>
            <person name="Watts T."/>
            <person name="Wilson D."/>
            <person name="Wilson R.K."/>
            <person name="Wing R.A."/>
            <person name="Wolfner M.F."/>
            <person name="Wong A."/>
            <person name="Wong G.K."/>
            <person name="Wu C.I."/>
            <person name="Wu G."/>
            <person name="Yamamoto D."/>
            <person name="Yang H.P."/>
            <person name="Yang S.P."/>
            <person name="Yorke J.A."/>
            <person name="Yoshida K."/>
            <person name="Zdobnov E."/>
            <person name="Zhang P."/>
            <person name="Zhang Y."/>
            <person name="Zimin A.V."/>
            <person name="Baldwin J."/>
            <person name="Abdouelleil A."/>
            <person name="Abdulkadir J."/>
            <person name="Abebe A."/>
            <person name="Abera B."/>
            <person name="Abreu J."/>
            <person name="Acer S.C."/>
            <person name="Aftuck L."/>
            <person name="Alexander A."/>
            <person name="An P."/>
            <person name="Anderson E."/>
            <person name="Anderson S."/>
            <person name="Arachi H."/>
            <person name="Azer M."/>
            <person name="Bachantsang P."/>
            <person name="Barry A."/>
            <person name="Bayul T."/>
            <person name="Berlin A."/>
            <person name="Bessette D."/>
            <person name="Bloom T."/>
            <person name="Blye J."/>
            <person name="Boguslavskiy L."/>
            <person name="Bonnet C."/>
            <person name="Boukhgalter B."/>
            <person name="Bourzgui I."/>
            <person name="Brown A."/>
            <person name="Cahill P."/>
            <person name="Channer S."/>
            <person name="Cheshatsang Y."/>
            <person name="Chuda L."/>
            <person name="Citroen M."/>
            <person name="Collymore A."/>
            <person name="Cooke P."/>
            <person name="Costello M."/>
            <person name="D'Aco K."/>
            <person name="Daza R."/>
            <person name="De Haan G."/>
            <person name="DeGray S."/>
            <person name="DeMaso C."/>
            <person name="Dhargay N."/>
            <person name="Dooley K."/>
            <person name="Dooley E."/>
            <person name="Doricent M."/>
            <person name="Dorje P."/>
            <person name="Dorjee K."/>
            <person name="Dupes A."/>
            <person name="Elong R."/>
            <person name="Falk J."/>
            <person name="Farina A."/>
            <person name="Faro S."/>
            <person name="Ferguson D."/>
            <person name="Fisher S."/>
            <person name="Foley C.D."/>
            <person name="Franke A."/>
            <person name="Friedrich D."/>
            <person name="Gadbois L."/>
            <person name="Gearin G."/>
            <person name="Gearin C.R."/>
            <person name="Giannoukos G."/>
            <person name="Goode T."/>
            <person name="Graham J."/>
            <person name="Grandbois E."/>
            <person name="Grewal S."/>
            <person name="Gyaltsen K."/>
            <person name="Hafez N."/>
            <person name="Hagos B."/>
            <person name="Hall J."/>
            <person name="Henson C."/>
            <person name="Hollinger A."/>
            <person name="Honan T."/>
            <person name="Huard M.D."/>
            <person name="Hughes L."/>
            <person name="Hurhula B."/>
            <person name="Husby M.E."/>
            <person name="Kamat A."/>
            <person name="Kanga B."/>
            <person name="Kashin S."/>
            <person name="Khazanovich D."/>
            <person name="Kisner P."/>
            <person name="Lance K."/>
            <person name="Lara M."/>
            <person name="Lee W."/>
            <person name="Lennon N."/>
            <person name="Letendre F."/>
            <person name="LeVine R."/>
            <person name="Lipovsky A."/>
            <person name="Liu X."/>
            <person name="Liu J."/>
            <person name="Liu S."/>
            <person name="Lokyitsang T."/>
            <person name="Lokyitsang Y."/>
            <person name="Lubonja R."/>
            <person name="Lui A."/>
            <person name="MacDonald P."/>
            <person name="Magnisalis V."/>
            <person name="Maru K."/>
            <person name="Matthews C."/>
            <person name="McCusker W."/>
            <person name="McDonough S."/>
            <person name="Mehta T."/>
            <person name="Meldrim J."/>
            <person name="Meneus L."/>
            <person name="Mihai O."/>
            <person name="Mihalev A."/>
            <person name="Mihova T."/>
            <person name="Mittelman R."/>
            <person name="Mlenga V."/>
            <person name="Montmayeur A."/>
            <person name="Mulrain L."/>
            <person name="Navidi A."/>
            <person name="Naylor J."/>
            <person name="Negash T."/>
            <person name="Nguyen T."/>
            <person name="Nguyen N."/>
            <person name="Nicol R."/>
            <person name="Norbu C."/>
            <person name="Norbu N."/>
            <person name="Novod N."/>
            <person name="O'Neill B."/>
            <person name="Osman S."/>
            <person name="Markiewicz E."/>
            <person name="Oyono O.L."/>
            <person name="Patti C."/>
            <person name="Phunkhang P."/>
            <person name="Pierre F."/>
            <person name="Priest M."/>
            <person name="Raghuraman S."/>
            <person name="Rege F."/>
            <person name="Reyes R."/>
            <person name="Rise C."/>
            <person name="Rogov P."/>
            <person name="Ross K."/>
            <person name="Ryan E."/>
            <person name="Settipalli S."/>
            <person name="Shea T."/>
            <person name="Sherpa N."/>
            <person name="Shi L."/>
            <person name="Shih D."/>
            <person name="Sparrow T."/>
            <person name="Spaulding J."/>
            <person name="Stalker J."/>
            <person name="Stange-Thomann N."/>
            <person name="Stavropoulos S."/>
            <person name="Stone C."/>
            <person name="Strader C."/>
            <person name="Tesfaye S."/>
            <person name="Thomson T."/>
            <person name="Thoulutsang Y."/>
            <person name="Thoulutsang D."/>
            <person name="Topham K."/>
            <person name="Topping I."/>
            <person name="Tsamla T."/>
            <person name="Vassiliev H."/>
            <person name="Vo A."/>
            <person name="Wangchuk T."/>
            <person name="Wangdi T."/>
            <person name="Weiand M."/>
            <person name="Wilkinson J."/>
            <person name="Wilson A."/>
            <person name="Yadav S."/>
            <person name="Young G."/>
            <person name="Yu Q."/>
            <person name="Zembek L."/>
            <person name="Zhong D."/>
            <person name="Zimmer A."/>
            <person name="Zwirko Z."/>
            <person name="Jaffe D.B."/>
            <person name="Alvarez P."/>
            <person name="Brockman W."/>
            <person name="Butler J."/>
            <person name="Chin C."/>
            <person name="Gnerre S."/>
            <person name="Grabherr M."/>
            <person name="Kleber M."/>
            <person name="Mauceli E."/>
            <person name="MacCallum I."/>
        </authorList>
    </citation>
    <scope>NUCLEOTIDE SEQUENCE [LARGE SCALE GENOMIC DNA]</scope>
    <source>
        <strain evidence="5">Tucson 15287-2541.00</strain>
    </source>
</reference>
<dbReference type="GO" id="GO:0008270">
    <property type="term" value="F:zinc ion binding"/>
    <property type="evidence" value="ECO:0007669"/>
    <property type="project" value="UniProtKB-UniRule"/>
</dbReference>
<sequence>MLTNTFPFLSSQQQPRASVGLKQKKKKTLIMQCSDDSAMDRTMCSTDYEIFYKIALLSREQMQNIVPTCITKLEELQNICRVCGCESNGTFIDLDTNQDFEFEPSISSYRMLFQRTSLQFQFNTMPDMPSCICGTCCNKVKIFYLMTRQFVISQQAMRTTITEWYRKKYDIEPPEQLEDRNQLIKQLALAEANRAKRQPTNKLIKPVKDFIKDTVFKQRPKIKRSISVDKGLNANAQNPNVQTKVLAMNQRVIDNGCQTSRSAANLKYDATKCASTVKKPTSAQKPVMQRTSTQRTICPMVRKKSATKECVVTPRLKQNSKVFDNPHEKDTKFRDQKIGDKGAQKRTVPPSKAQQQKTPKEPIIKWR</sequence>
<feature type="domain" description="ZAD" evidence="3">
    <location>
        <begin position="78"/>
        <end position="160"/>
    </location>
</feature>
<feature type="binding site" evidence="1">
    <location>
        <position position="133"/>
    </location>
    <ligand>
        <name>Zn(2+)</name>
        <dbReference type="ChEBI" id="CHEBI:29105"/>
    </ligand>
</feature>
<dbReference type="SMART" id="SM00868">
    <property type="entry name" value="zf-AD"/>
    <property type="match status" value="1"/>
</dbReference>
<dbReference type="HOGENOM" id="CLU_754937_0_0_1"/>
<dbReference type="OrthoDB" id="7849017at2759"/>
<feature type="binding site" evidence="1">
    <location>
        <position position="83"/>
    </location>
    <ligand>
        <name>Zn(2+)</name>
        <dbReference type="ChEBI" id="CHEBI:29105"/>
    </ligand>
</feature>
<feature type="binding site" evidence="1">
    <location>
        <position position="136"/>
    </location>
    <ligand>
        <name>Zn(2+)</name>
        <dbReference type="ChEBI" id="CHEBI:29105"/>
    </ligand>
</feature>
<dbReference type="Proteomes" id="UP000001070">
    <property type="component" value="Unassembled WGS sequence"/>
</dbReference>
<dbReference type="EMBL" id="CH916368">
    <property type="protein sequence ID" value="EDW03450.1"/>
    <property type="molecule type" value="Genomic_DNA"/>
</dbReference>
<keyword evidence="1" id="KW-0863">Zinc-finger</keyword>
<evidence type="ECO:0000256" key="2">
    <source>
        <dbReference type="SAM" id="MobiDB-lite"/>
    </source>
</evidence>
<gene>
    <name evidence="4" type="primary">Dgri\GH11242</name>
    <name evidence="4" type="ORF">Dgri_GH11242</name>
</gene>
<evidence type="ECO:0000259" key="3">
    <source>
        <dbReference type="PROSITE" id="PS51915"/>
    </source>
</evidence>
<dbReference type="GO" id="GO:0005634">
    <property type="term" value="C:nucleus"/>
    <property type="evidence" value="ECO:0007669"/>
    <property type="project" value="InterPro"/>
</dbReference>
<keyword evidence="1" id="KW-0479">Metal-binding</keyword>
<dbReference type="InParanoid" id="B4JDT0"/>
<dbReference type="InterPro" id="IPR012934">
    <property type="entry name" value="Znf_AD"/>
</dbReference>
<dbReference type="PROSITE" id="PS51915">
    <property type="entry name" value="ZAD"/>
    <property type="match status" value="1"/>
</dbReference>
<feature type="binding site" evidence="1">
    <location>
        <position position="80"/>
    </location>
    <ligand>
        <name>Zn(2+)</name>
        <dbReference type="ChEBI" id="CHEBI:29105"/>
    </ligand>
</feature>
<dbReference type="PhylomeDB" id="B4JDT0"/>
<proteinExistence type="predicted"/>
<evidence type="ECO:0000313" key="5">
    <source>
        <dbReference type="Proteomes" id="UP000001070"/>
    </source>
</evidence>
<evidence type="ECO:0000313" key="4">
    <source>
        <dbReference type="EMBL" id="EDW03450.1"/>
    </source>
</evidence>
<keyword evidence="5" id="KW-1185">Reference proteome</keyword>
<accession>B4JDT0</accession>
<protein>
    <submittedName>
        <fullName evidence="4">GH11242</fullName>
    </submittedName>
</protein>
<name>B4JDT0_DROGR</name>
<evidence type="ECO:0000256" key="1">
    <source>
        <dbReference type="PROSITE-ProRule" id="PRU01263"/>
    </source>
</evidence>